<accession>A0A7W7MJD6</accession>
<dbReference type="AlphaFoldDB" id="A0A7W7MJD6"/>
<protein>
    <submittedName>
        <fullName evidence="2">Uncharacterized protein</fullName>
    </submittedName>
</protein>
<reference evidence="1 4" key="2">
    <citation type="submission" date="2021-01" db="EMBL/GenBank/DDBJ databases">
        <title>Whole genome shotgun sequence of Actinoplanes lobatus NBRC 12513.</title>
        <authorList>
            <person name="Komaki H."/>
            <person name="Tamura T."/>
        </authorList>
    </citation>
    <scope>NUCLEOTIDE SEQUENCE [LARGE SCALE GENOMIC DNA]</scope>
    <source>
        <strain evidence="1 4">NBRC 12513</strain>
    </source>
</reference>
<dbReference type="EMBL" id="BOMP01000143">
    <property type="protein sequence ID" value="GIE44836.1"/>
    <property type="molecule type" value="Genomic_DNA"/>
</dbReference>
<evidence type="ECO:0000313" key="3">
    <source>
        <dbReference type="Proteomes" id="UP000590511"/>
    </source>
</evidence>
<evidence type="ECO:0000313" key="2">
    <source>
        <dbReference type="EMBL" id="MBB4752537.1"/>
    </source>
</evidence>
<dbReference type="Proteomes" id="UP000631312">
    <property type="component" value="Unassembled WGS sequence"/>
</dbReference>
<name>A0A7W7MJD6_9ACTN</name>
<evidence type="ECO:0000313" key="4">
    <source>
        <dbReference type="Proteomes" id="UP000631312"/>
    </source>
</evidence>
<evidence type="ECO:0000313" key="1">
    <source>
        <dbReference type="EMBL" id="GIE44836.1"/>
    </source>
</evidence>
<dbReference type="RefSeq" id="WP_188124367.1">
    <property type="nucleotide sequence ID" value="NZ_BOMP01000143.1"/>
</dbReference>
<reference evidence="2 3" key="1">
    <citation type="submission" date="2020-08" db="EMBL/GenBank/DDBJ databases">
        <title>Sequencing the genomes of 1000 actinobacteria strains.</title>
        <authorList>
            <person name="Klenk H.-P."/>
        </authorList>
    </citation>
    <scope>NUCLEOTIDE SEQUENCE [LARGE SCALE GENOMIC DNA]</scope>
    <source>
        <strain evidence="2 3">DSM 43150</strain>
    </source>
</reference>
<comment type="caution">
    <text evidence="2">The sequence shown here is derived from an EMBL/GenBank/DDBJ whole genome shotgun (WGS) entry which is preliminary data.</text>
</comment>
<dbReference type="EMBL" id="JACHNC010000001">
    <property type="protein sequence ID" value="MBB4752537.1"/>
    <property type="molecule type" value="Genomic_DNA"/>
</dbReference>
<proteinExistence type="predicted"/>
<keyword evidence="4" id="KW-1185">Reference proteome</keyword>
<dbReference type="Proteomes" id="UP000590511">
    <property type="component" value="Unassembled WGS sequence"/>
</dbReference>
<sequence>MPRTVLAVAEDAFRLLTCEPSPLTFDGRPVTALPDRDIPVGELRDLLRRRTTDTVLTDAVWRQLAAHARELGPAWVVAAVGIALPGLTRMAARLSAGRRRFADDIDSELVAGFLHALRTDDLEQPRVWLRWCWAAWRAGLKAGQADDLLELPAEMPVGSRTPHRPYGHPDLILGRAVIAGVLTPAQAELIASTRLDNVLVEQIAAASGQPGATVRMRRKRAERKLVAALERGDLAVPRLSPAPA</sequence>
<organism evidence="2 3">
    <name type="scientific">Actinoplanes lobatus</name>
    <dbReference type="NCBI Taxonomy" id="113568"/>
    <lineage>
        <taxon>Bacteria</taxon>
        <taxon>Bacillati</taxon>
        <taxon>Actinomycetota</taxon>
        <taxon>Actinomycetes</taxon>
        <taxon>Micromonosporales</taxon>
        <taxon>Micromonosporaceae</taxon>
        <taxon>Actinoplanes</taxon>
    </lineage>
</organism>
<gene>
    <name evidence="1" type="ORF">Alo02nite_77340</name>
    <name evidence="2" type="ORF">BJ964_006698</name>
</gene>